<evidence type="ECO:0000313" key="1">
    <source>
        <dbReference type="EMBL" id="MDR6224353.1"/>
    </source>
</evidence>
<dbReference type="RefSeq" id="WP_309861586.1">
    <property type="nucleotide sequence ID" value="NZ_JAVDQG010000001.1"/>
</dbReference>
<proteinExistence type="predicted"/>
<protein>
    <submittedName>
        <fullName evidence="1">Uncharacterized protein</fullName>
    </submittedName>
</protein>
<organism evidence="1 2">
    <name type="scientific">Desmospora profundinema</name>
    <dbReference type="NCBI Taxonomy" id="1571184"/>
    <lineage>
        <taxon>Bacteria</taxon>
        <taxon>Bacillati</taxon>
        <taxon>Bacillota</taxon>
        <taxon>Bacilli</taxon>
        <taxon>Bacillales</taxon>
        <taxon>Thermoactinomycetaceae</taxon>
        <taxon>Desmospora</taxon>
    </lineage>
</organism>
<keyword evidence="2" id="KW-1185">Reference proteome</keyword>
<name>A0ABU1IHV5_9BACL</name>
<dbReference type="Proteomes" id="UP001185012">
    <property type="component" value="Unassembled WGS sequence"/>
</dbReference>
<reference evidence="1 2" key="1">
    <citation type="submission" date="2023-07" db="EMBL/GenBank/DDBJ databases">
        <title>Genomic Encyclopedia of Type Strains, Phase IV (KMG-IV): sequencing the most valuable type-strain genomes for metagenomic binning, comparative biology and taxonomic classification.</title>
        <authorList>
            <person name="Goeker M."/>
        </authorList>
    </citation>
    <scope>NUCLEOTIDE SEQUENCE [LARGE SCALE GENOMIC DNA]</scope>
    <source>
        <strain evidence="1 2">DSM 45903</strain>
    </source>
</reference>
<comment type="caution">
    <text evidence="1">The sequence shown here is derived from an EMBL/GenBank/DDBJ whole genome shotgun (WGS) entry which is preliminary data.</text>
</comment>
<dbReference type="EMBL" id="JAVDQG010000001">
    <property type="protein sequence ID" value="MDR6224353.1"/>
    <property type="molecule type" value="Genomic_DNA"/>
</dbReference>
<evidence type="ECO:0000313" key="2">
    <source>
        <dbReference type="Proteomes" id="UP001185012"/>
    </source>
</evidence>
<sequence>MIFPAPIVLQNIGIVRARGQSITGVVGDGFSFFITHENGGCFAVFTGSQEKGLQGADESDHERTTT</sequence>
<gene>
    <name evidence="1" type="ORF">JOE21_000341</name>
</gene>
<accession>A0ABU1IHV5</accession>